<proteinExistence type="predicted"/>
<dbReference type="InterPro" id="IPR016181">
    <property type="entry name" value="Acyl_CoA_acyltransferase"/>
</dbReference>
<comment type="caution">
    <text evidence="2">The sequence shown here is derived from an EMBL/GenBank/DDBJ whole genome shotgun (WGS) entry which is preliminary data.</text>
</comment>
<name>A0ABS4HFD1_9BACI</name>
<sequence length="164" mass="18917">MPYVNTDRLTLITFTVEMMKATLNGQHQLEEITGYKAADEYPMEDYKQLLSYKIDRFTRHPEENEWEGIIIHKKDNTIMGDMGFKGGPNEEGEMDLGYSIVPSYQGKGYATEMTIAMVNWGLQQQNVNKITASCSESNIPSIRVLEKTGFEQIRTEDREIYWSI</sequence>
<dbReference type="InterPro" id="IPR000182">
    <property type="entry name" value="GNAT_dom"/>
</dbReference>
<dbReference type="EMBL" id="JAGGKK010000014">
    <property type="protein sequence ID" value="MBP1949642.1"/>
    <property type="molecule type" value="Genomic_DNA"/>
</dbReference>
<protein>
    <submittedName>
        <fullName evidence="2">RimJ/RimL family protein N-acetyltransferase</fullName>
    </submittedName>
</protein>
<dbReference type="Gene3D" id="3.40.630.30">
    <property type="match status" value="1"/>
</dbReference>
<feature type="domain" description="N-acetyltransferase" evidence="1">
    <location>
        <begin position="30"/>
        <end position="164"/>
    </location>
</feature>
<dbReference type="SUPFAM" id="SSF55729">
    <property type="entry name" value="Acyl-CoA N-acyltransferases (Nat)"/>
    <property type="match status" value="1"/>
</dbReference>
<reference evidence="2 3" key="1">
    <citation type="submission" date="2021-03" db="EMBL/GenBank/DDBJ databases">
        <title>Genomic Encyclopedia of Type Strains, Phase IV (KMG-IV): sequencing the most valuable type-strain genomes for metagenomic binning, comparative biology and taxonomic classification.</title>
        <authorList>
            <person name="Goeker M."/>
        </authorList>
    </citation>
    <scope>NUCLEOTIDE SEQUENCE [LARGE SCALE GENOMIC DNA]</scope>
    <source>
        <strain evidence="2 3">DSM 21085</strain>
    </source>
</reference>
<gene>
    <name evidence="2" type="ORF">J2Z82_002582</name>
</gene>
<evidence type="ECO:0000313" key="3">
    <source>
        <dbReference type="Proteomes" id="UP001519328"/>
    </source>
</evidence>
<dbReference type="PANTHER" id="PTHR43792">
    <property type="entry name" value="GNAT FAMILY, PUTATIVE (AFU_ORTHOLOGUE AFUA_3G00765)-RELATED-RELATED"/>
    <property type="match status" value="1"/>
</dbReference>
<dbReference type="Proteomes" id="UP001519328">
    <property type="component" value="Unassembled WGS sequence"/>
</dbReference>
<evidence type="ECO:0000313" key="2">
    <source>
        <dbReference type="EMBL" id="MBP1949642.1"/>
    </source>
</evidence>
<dbReference type="Pfam" id="PF13302">
    <property type="entry name" value="Acetyltransf_3"/>
    <property type="match status" value="1"/>
</dbReference>
<dbReference type="PANTHER" id="PTHR43792:SF13">
    <property type="entry name" value="ACETYLTRANSFERASE"/>
    <property type="match status" value="1"/>
</dbReference>
<dbReference type="PROSITE" id="PS51186">
    <property type="entry name" value="GNAT"/>
    <property type="match status" value="1"/>
</dbReference>
<evidence type="ECO:0000259" key="1">
    <source>
        <dbReference type="PROSITE" id="PS51186"/>
    </source>
</evidence>
<accession>A0ABS4HFD1</accession>
<dbReference type="InterPro" id="IPR051531">
    <property type="entry name" value="N-acetyltransferase"/>
</dbReference>
<organism evidence="2 3">
    <name type="scientific">Virgibacillus litoralis</name>
    <dbReference type="NCBI Taxonomy" id="578221"/>
    <lineage>
        <taxon>Bacteria</taxon>
        <taxon>Bacillati</taxon>
        <taxon>Bacillota</taxon>
        <taxon>Bacilli</taxon>
        <taxon>Bacillales</taxon>
        <taxon>Bacillaceae</taxon>
        <taxon>Virgibacillus</taxon>
    </lineage>
</organism>
<keyword evidence="3" id="KW-1185">Reference proteome</keyword>
<dbReference type="RefSeq" id="WP_209481131.1">
    <property type="nucleotide sequence ID" value="NZ_JAGGKK010000014.1"/>
</dbReference>